<dbReference type="RefSeq" id="WP_089711670.1">
    <property type="nucleotide sequence ID" value="NZ_FMAR01000005.1"/>
</dbReference>
<dbReference type="Proteomes" id="UP000242818">
    <property type="component" value="Unassembled WGS sequence"/>
</dbReference>
<reference evidence="9 10" key="1">
    <citation type="submission" date="2016-08" db="EMBL/GenBank/DDBJ databases">
        <authorList>
            <person name="Seilhamer J.J."/>
        </authorList>
    </citation>
    <scope>NUCLEOTIDE SEQUENCE [LARGE SCALE GENOMIC DNA]</scope>
    <source>
        <strain evidence="9 10">A37T2</strain>
    </source>
</reference>
<keyword evidence="2" id="KW-1003">Cell membrane</keyword>
<feature type="transmembrane region" description="Helical" evidence="6">
    <location>
        <begin position="300"/>
        <end position="320"/>
    </location>
</feature>
<evidence type="ECO:0000256" key="4">
    <source>
        <dbReference type="ARBA" id="ARBA00022989"/>
    </source>
</evidence>
<evidence type="ECO:0000256" key="1">
    <source>
        <dbReference type="ARBA" id="ARBA00004651"/>
    </source>
</evidence>
<evidence type="ECO:0000256" key="5">
    <source>
        <dbReference type="ARBA" id="ARBA00023136"/>
    </source>
</evidence>
<feature type="domain" description="MacB-like periplasmic core" evidence="8">
    <location>
        <begin position="450"/>
        <end position="634"/>
    </location>
</feature>
<feature type="transmembrane region" description="Helical" evidence="6">
    <location>
        <begin position="20"/>
        <end position="41"/>
    </location>
</feature>
<evidence type="ECO:0000259" key="8">
    <source>
        <dbReference type="Pfam" id="PF12704"/>
    </source>
</evidence>
<name>A0A1C4DHT2_9BACT</name>
<dbReference type="STRING" id="1335309.GA0116948_105283"/>
<feature type="domain" description="MacB-like periplasmic core" evidence="8">
    <location>
        <begin position="20"/>
        <end position="253"/>
    </location>
</feature>
<dbReference type="Pfam" id="PF02687">
    <property type="entry name" value="FtsX"/>
    <property type="match status" value="2"/>
</dbReference>
<protein>
    <submittedName>
        <fullName evidence="9">Putative ABC transport system permease protein</fullName>
    </submittedName>
</protein>
<dbReference type="AlphaFoldDB" id="A0A1C4DHT2"/>
<dbReference type="InterPro" id="IPR050250">
    <property type="entry name" value="Macrolide_Exporter_MacB"/>
</dbReference>
<dbReference type="PANTHER" id="PTHR30572">
    <property type="entry name" value="MEMBRANE COMPONENT OF TRANSPORTER-RELATED"/>
    <property type="match status" value="1"/>
</dbReference>
<evidence type="ECO:0000256" key="6">
    <source>
        <dbReference type="SAM" id="Phobius"/>
    </source>
</evidence>
<feature type="transmembrane region" description="Helical" evidence="6">
    <location>
        <begin position="779"/>
        <end position="799"/>
    </location>
</feature>
<organism evidence="9 10">
    <name type="scientific">Chitinophaga costaii</name>
    <dbReference type="NCBI Taxonomy" id="1335309"/>
    <lineage>
        <taxon>Bacteria</taxon>
        <taxon>Pseudomonadati</taxon>
        <taxon>Bacteroidota</taxon>
        <taxon>Chitinophagia</taxon>
        <taxon>Chitinophagales</taxon>
        <taxon>Chitinophagaceae</taxon>
        <taxon>Chitinophaga</taxon>
    </lineage>
</organism>
<sequence>MFTNYLKIALRNLLRNKLFSAINVFGLAIGMTCCMLLLLYIRSEMQYDRHQQYAKDLYFLKSKNLLNNAGNKENATISGAYAGALKASFPEIEAVTRVFANVIEGKTLFQTRIAGKPLQSFYETRGYQVDTSFFQLFTYQFTEGSAATALQDPNAVVLSDVLAHKFFGNQPALHQLLTIGGSTGLDETFTVTGVYKDESARSHIDALFFVPMGKGWVGNFLRERPLNFSFNNMFFTYLRLRPGTDYKALERKFPAFMERYANKELQAAGYARSISLLPVTSIHLYDRLPQVVTSTSSRSYLYILGSIAVFTLLIACINFMNLATARATRRAAEVGIRKVMGAGRGGLIRQFLGESMVLCLLALVVAVAMVAGLLPLFNQLTGKTFTITNLLDVRMAAAFGLLALATGLLAGSYPAFYLSVFNPIQVLKGRFNNSMSATTLRRALVVFQFVISICLVLATLVIRQQMRYLRERPLGFRKDQQIVIPLHSRESRRQYATLHNQLLQSHLATGAAGTDYYPGILNPAGFGVHKVEDPVSEVQQIKASAIAPDYLQLMGFTLLKGRLFSETFPADTNNRMVVNEATLRKLNIPLEKAIGQRLQWDAPGVPPAVYQIIGVVRDFHFEDLHHAIQPYGFLRGREQDFNYLIVHVPAGRVDKTLAWVNQQWRSVLPNEPFEYSFLDQDFQRNYRAEQQTAAIVSTFTGISIFISCLGLFGLAAFAAQQRVREIGIRKILGASVINITALLSGDFLKLVLIALLIASPLAYWCMHAWLYDFAYRVEINGWIFLLAGFIAIFIALLTVSAQAIRAALINPVKSLKGE</sequence>
<evidence type="ECO:0000256" key="2">
    <source>
        <dbReference type="ARBA" id="ARBA00022475"/>
    </source>
</evidence>
<proteinExistence type="predicted"/>
<feature type="transmembrane region" description="Helical" evidence="6">
    <location>
        <begin position="397"/>
        <end position="421"/>
    </location>
</feature>
<feature type="transmembrane region" description="Helical" evidence="6">
    <location>
        <begin position="442"/>
        <end position="462"/>
    </location>
</feature>
<gene>
    <name evidence="9" type="ORF">GA0116948_105283</name>
</gene>
<keyword evidence="3 6" id="KW-0812">Transmembrane</keyword>
<feature type="transmembrane region" description="Helical" evidence="6">
    <location>
        <begin position="357"/>
        <end position="377"/>
    </location>
</feature>
<feature type="domain" description="ABC3 transporter permease C-terminal" evidence="7">
    <location>
        <begin position="698"/>
        <end position="811"/>
    </location>
</feature>
<dbReference type="GO" id="GO:0005886">
    <property type="term" value="C:plasma membrane"/>
    <property type="evidence" value="ECO:0007669"/>
    <property type="project" value="UniProtKB-SubCell"/>
</dbReference>
<evidence type="ECO:0000256" key="3">
    <source>
        <dbReference type="ARBA" id="ARBA00022692"/>
    </source>
</evidence>
<evidence type="ECO:0000313" key="10">
    <source>
        <dbReference type="Proteomes" id="UP000242818"/>
    </source>
</evidence>
<dbReference type="Pfam" id="PF12704">
    <property type="entry name" value="MacB_PCD"/>
    <property type="match status" value="2"/>
</dbReference>
<dbReference type="OrthoDB" id="5933722at2"/>
<comment type="subcellular location">
    <subcellularLocation>
        <location evidence="1">Cell membrane</location>
        <topology evidence="1">Multi-pass membrane protein</topology>
    </subcellularLocation>
</comment>
<evidence type="ECO:0000259" key="7">
    <source>
        <dbReference type="Pfam" id="PF02687"/>
    </source>
</evidence>
<feature type="transmembrane region" description="Helical" evidence="6">
    <location>
        <begin position="693"/>
        <end position="719"/>
    </location>
</feature>
<keyword evidence="10" id="KW-1185">Reference proteome</keyword>
<evidence type="ECO:0000313" key="9">
    <source>
        <dbReference type="EMBL" id="SCC30949.1"/>
    </source>
</evidence>
<keyword evidence="5 6" id="KW-0472">Membrane</keyword>
<dbReference type="PANTHER" id="PTHR30572:SF18">
    <property type="entry name" value="ABC-TYPE MACROLIDE FAMILY EXPORT SYSTEM PERMEASE COMPONENT 2"/>
    <property type="match status" value="1"/>
</dbReference>
<accession>A0A1C4DHT2</accession>
<dbReference type="EMBL" id="FMAR01000005">
    <property type="protein sequence ID" value="SCC30949.1"/>
    <property type="molecule type" value="Genomic_DNA"/>
</dbReference>
<keyword evidence="4 6" id="KW-1133">Transmembrane helix</keyword>
<dbReference type="InterPro" id="IPR003838">
    <property type="entry name" value="ABC3_permease_C"/>
</dbReference>
<dbReference type="InterPro" id="IPR025857">
    <property type="entry name" value="MacB_PCD"/>
</dbReference>
<dbReference type="GO" id="GO:0022857">
    <property type="term" value="F:transmembrane transporter activity"/>
    <property type="evidence" value="ECO:0007669"/>
    <property type="project" value="TreeGrafter"/>
</dbReference>
<feature type="transmembrane region" description="Helical" evidence="6">
    <location>
        <begin position="731"/>
        <end position="759"/>
    </location>
</feature>
<feature type="domain" description="ABC3 transporter permease C-terminal" evidence="7">
    <location>
        <begin position="306"/>
        <end position="419"/>
    </location>
</feature>